<dbReference type="PANTHER" id="PTHR22589:SF29">
    <property type="entry name" value="MITOCHONDRIAL CARNITINE O-ACETYLTRANSFERASE-RELATED"/>
    <property type="match status" value="1"/>
</dbReference>
<keyword evidence="2" id="KW-0813">Transport</keyword>
<dbReference type="SUPFAM" id="SSF52777">
    <property type="entry name" value="CoA-dependent acyltransferases"/>
    <property type="match status" value="2"/>
</dbReference>
<feature type="active site" description="Proton acceptor" evidence="7">
    <location>
        <position position="325"/>
    </location>
</feature>
<dbReference type="Gene3D" id="3.30.559.10">
    <property type="entry name" value="Chloramphenicol acetyltransferase-like domain"/>
    <property type="match status" value="1"/>
</dbReference>
<dbReference type="GO" id="GO:0006631">
    <property type="term" value="P:fatty acid metabolic process"/>
    <property type="evidence" value="ECO:0007669"/>
    <property type="project" value="UniProtKB-KW"/>
</dbReference>
<name>A0A1E4RQJ3_9ASCO</name>
<dbReference type="InterPro" id="IPR023213">
    <property type="entry name" value="CAT-like_dom_sf"/>
</dbReference>
<evidence type="ECO:0000256" key="1">
    <source>
        <dbReference type="ARBA" id="ARBA00005232"/>
    </source>
</evidence>
<dbReference type="OrthoDB" id="240216at2759"/>
<keyword evidence="4" id="KW-0276">Fatty acid metabolism</keyword>
<dbReference type="InterPro" id="IPR000542">
    <property type="entry name" value="Carn_acyl_trans"/>
</dbReference>
<proteinExistence type="inferred from homology"/>
<keyword evidence="5" id="KW-0443">Lipid metabolism</keyword>
<evidence type="ECO:0000256" key="8">
    <source>
        <dbReference type="SAM" id="MobiDB-lite"/>
    </source>
</evidence>
<evidence type="ECO:0000313" key="11">
    <source>
        <dbReference type="Proteomes" id="UP000095085"/>
    </source>
</evidence>
<evidence type="ECO:0000256" key="6">
    <source>
        <dbReference type="ARBA" id="ARBA00023315"/>
    </source>
</evidence>
<protein>
    <submittedName>
        <fullName evidence="10">Acyltransferase ChoActase/COT/CPT</fullName>
    </submittedName>
</protein>
<dbReference type="AlphaFoldDB" id="A0A1E4RQJ3"/>
<evidence type="ECO:0000256" key="2">
    <source>
        <dbReference type="ARBA" id="ARBA00022448"/>
    </source>
</evidence>
<dbReference type="FunFam" id="3.30.559.70:FF:000003">
    <property type="entry name" value="Carnitine acetyl transferase FacC"/>
    <property type="match status" value="1"/>
</dbReference>
<dbReference type="Pfam" id="PF00755">
    <property type="entry name" value="Carn_acyltransf"/>
    <property type="match status" value="2"/>
</dbReference>
<evidence type="ECO:0000259" key="9">
    <source>
        <dbReference type="Pfam" id="PF00755"/>
    </source>
</evidence>
<dbReference type="GeneID" id="30997199"/>
<dbReference type="GO" id="GO:0004092">
    <property type="term" value="F:carnitine O-acetyltransferase activity"/>
    <property type="evidence" value="ECO:0007669"/>
    <property type="project" value="TreeGrafter"/>
</dbReference>
<evidence type="ECO:0000256" key="3">
    <source>
        <dbReference type="ARBA" id="ARBA00022679"/>
    </source>
</evidence>
<dbReference type="RefSeq" id="XP_020078563.1">
    <property type="nucleotide sequence ID" value="XM_020222650.1"/>
</dbReference>
<dbReference type="FunFam" id="3.30.559.10:FF:000019">
    <property type="entry name" value="Carnitine acetyl transferase"/>
    <property type="match status" value="1"/>
</dbReference>
<keyword evidence="11" id="KW-1185">Reference proteome</keyword>
<dbReference type="PANTHER" id="PTHR22589">
    <property type="entry name" value="CARNITINE O-ACYLTRANSFERASE"/>
    <property type="match status" value="1"/>
</dbReference>
<evidence type="ECO:0000256" key="7">
    <source>
        <dbReference type="PIRSR" id="PIRSR600542-1"/>
    </source>
</evidence>
<comment type="similarity">
    <text evidence="1">Belongs to the carnitine/choline acetyltransferase family.</text>
</comment>
<dbReference type="InterPro" id="IPR039551">
    <property type="entry name" value="Cho/carn_acyl_trans"/>
</dbReference>
<feature type="region of interest" description="Disordered" evidence="8">
    <location>
        <begin position="781"/>
        <end position="800"/>
    </location>
</feature>
<dbReference type="STRING" id="984485.A0A1E4RQJ3"/>
<keyword evidence="6 10" id="KW-0012">Acyltransferase</keyword>
<evidence type="ECO:0000256" key="5">
    <source>
        <dbReference type="ARBA" id="ARBA00023098"/>
    </source>
</evidence>
<gene>
    <name evidence="10" type="ORF">HYPBUDRAFT_164123</name>
</gene>
<dbReference type="GO" id="GO:0009437">
    <property type="term" value="P:carnitine metabolic process"/>
    <property type="evidence" value="ECO:0007669"/>
    <property type="project" value="TreeGrafter"/>
</dbReference>
<feature type="domain" description="Choline/carnitine acyltransferase" evidence="9">
    <location>
        <begin position="13"/>
        <end position="529"/>
    </location>
</feature>
<reference evidence="11" key="1">
    <citation type="submission" date="2016-05" db="EMBL/GenBank/DDBJ databases">
        <title>Comparative genomics of biotechnologically important yeasts.</title>
        <authorList>
            <consortium name="DOE Joint Genome Institute"/>
            <person name="Riley R."/>
            <person name="Haridas S."/>
            <person name="Wolfe K.H."/>
            <person name="Lopes M.R."/>
            <person name="Hittinger C.T."/>
            <person name="Goker M."/>
            <person name="Salamov A."/>
            <person name="Wisecaver J."/>
            <person name="Long T.M."/>
            <person name="Aerts A.L."/>
            <person name="Barry K."/>
            <person name="Choi C."/>
            <person name="Clum A."/>
            <person name="Coughlan A.Y."/>
            <person name="Deshpande S."/>
            <person name="Douglass A.P."/>
            <person name="Hanson S.J."/>
            <person name="Klenk H.-P."/>
            <person name="Labutti K."/>
            <person name="Lapidus A."/>
            <person name="Lindquist E."/>
            <person name="Lipzen A."/>
            <person name="Meier-Kolthoff J.P."/>
            <person name="Ohm R.A."/>
            <person name="Otillar R.P."/>
            <person name="Pangilinan J."/>
            <person name="Peng Y."/>
            <person name="Rokas A."/>
            <person name="Rosa C.A."/>
            <person name="Scheuner C."/>
            <person name="Sibirny A.A."/>
            <person name="Slot J.C."/>
            <person name="Stielow J.B."/>
            <person name="Sun H."/>
            <person name="Kurtzman C.P."/>
            <person name="Blackwell M."/>
            <person name="Grigoriev I.V."/>
            <person name="Jeffries T.W."/>
        </authorList>
    </citation>
    <scope>NUCLEOTIDE SEQUENCE [LARGE SCALE GENOMIC DNA]</scope>
    <source>
        <strain evidence="11">NRRL Y-1933</strain>
    </source>
</reference>
<dbReference type="InterPro" id="IPR042231">
    <property type="entry name" value="Cho/carn_acyl_trans_2"/>
</dbReference>
<organism evidence="10 11">
    <name type="scientific">Hyphopichia burtonii NRRL Y-1933</name>
    <dbReference type="NCBI Taxonomy" id="984485"/>
    <lineage>
        <taxon>Eukaryota</taxon>
        <taxon>Fungi</taxon>
        <taxon>Dikarya</taxon>
        <taxon>Ascomycota</taxon>
        <taxon>Saccharomycotina</taxon>
        <taxon>Pichiomycetes</taxon>
        <taxon>Debaryomycetaceae</taxon>
        <taxon>Hyphopichia</taxon>
    </lineage>
</organism>
<evidence type="ECO:0000256" key="4">
    <source>
        <dbReference type="ARBA" id="ARBA00022832"/>
    </source>
</evidence>
<evidence type="ECO:0000313" key="10">
    <source>
        <dbReference type="EMBL" id="ODV69496.1"/>
    </source>
</evidence>
<accession>A0A1E4RQJ3</accession>
<dbReference type="Gene3D" id="3.30.559.70">
    <property type="entry name" value="Choline/Carnitine o-acyltransferase, domain 2"/>
    <property type="match status" value="1"/>
</dbReference>
<feature type="domain" description="Choline/carnitine acyltransferase" evidence="9">
    <location>
        <begin position="631"/>
        <end position="703"/>
    </location>
</feature>
<dbReference type="PROSITE" id="PS00440">
    <property type="entry name" value="ACYLTRANSF_C_2"/>
    <property type="match status" value="1"/>
</dbReference>
<dbReference type="EMBL" id="KV454538">
    <property type="protein sequence ID" value="ODV69496.1"/>
    <property type="molecule type" value="Genomic_DNA"/>
</dbReference>
<dbReference type="GO" id="GO:0005739">
    <property type="term" value="C:mitochondrion"/>
    <property type="evidence" value="ECO:0007669"/>
    <property type="project" value="TreeGrafter"/>
</dbReference>
<keyword evidence="3 10" id="KW-0808">Transferase</keyword>
<sequence length="816" mass="91735">MSTFEYQDKLQKLPIPDFVQTCQQYLNVLKPLQTEKEHAKTIEAVEKFIKDGTGKYLDSELRSYAESRNSFIEQFWYDSYLNHDSPVVLNLNPFFLLEDDPFNNETMCVNPQVKRAATLTLSSLKFIKALKNETLPVDKLKNGQPLCMYQYSKLFGAARIPTDDGCIMQSDASSNHIVVMSKSQFYWFDVLDSNNELIMLEQDLIVNFTSIIHDSLSTPISEIAKSSFGVLTTENRRIWSKIRHSPTIVNNANNNEILSLIDSALFVICLDDIKLNDLSDLSKNMLCGLSILDKGVQVGTCTNRWYDKLQIIITQNGKAGINFEHTGVDGHTVLRFISDIYTDSILSFAQSINSHTPSLWNNSSNSKSSNQESLVTIPRKLEWDLTPDLSLALRFGETRLSDLINQNEFKHLEFKNYGSSTIKKMKFSPDAFVQMAFQATYYALYGKVECTYEPAMTKHFFHGRTEAIRTVSQESNLFVRKFFDSSVSNVDKLKYLSDACTQHSSQTKQCSAGQGIDRHMYALFCIWKRYVGAFDDNDGIVNIEKPNSNEHSSSEMEKSDTIIIDHRNSITRLPDDFAPEEENSDQQRASVLTLIDDDVSHSSDNTIGNDIEHAAITKPRSSSIGIRDHLKQIPEIFADAGWDKLNNTVLSTSNCGNPALRLFGFGPVSANGFGLGYIIKDDSISICAASKHRQTERFLVTLESYLDEIYRIFKLVHQNNDSAAATAPIDTKLRTSSGAKAEALLPKNPLPVRPSAKANANNSSSLSTLLGGYGYFDMGEEDIKSRGPSPEPPFLNRNNSGFSIREIGKKLRLSEY</sequence>
<dbReference type="InterPro" id="IPR042572">
    <property type="entry name" value="Carn_acyl_trans_N"/>
</dbReference>
<dbReference type="Gene3D" id="1.10.275.20">
    <property type="entry name" value="Choline/Carnitine o-acyltransferase"/>
    <property type="match status" value="1"/>
</dbReference>
<dbReference type="Proteomes" id="UP000095085">
    <property type="component" value="Unassembled WGS sequence"/>
</dbReference>